<accession>A0AAI9T599</accession>
<reference evidence="1" key="2">
    <citation type="journal article" date="2016" name="Fungal Biol.">
        <title>Ochratoxin A production by Penicillium thymicola.</title>
        <authorList>
            <person name="Nguyen H.D.T."/>
            <person name="McMullin D.R."/>
            <person name="Ponomareva E."/>
            <person name="Riley R."/>
            <person name="Pomraning K.R."/>
            <person name="Baker S.E."/>
            <person name="Seifert K.A."/>
        </authorList>
    </citation>
    <scope>NUCLEOTIDE SEQUENCE</scope>
    <source>
        <strain evidence="1">DAOM 180753</strain>
    </source>
</reference>
<reference evidence="1" key="1">
    <citation type="submission" date="2015-06" db="EMBL/GenBank/DDBJ databases">
        <authorList>
            <person name="Nguyen H."/>
        </authorList>
    </citation>
    <scope>NUCLEOTIDE SEQUENCE</scope>
    <source>
        <strain evidence="1">DAOM 180753</strain>
    </source>
</reference>
<organism evidence="1 2">
    <name type="scientific">Penicillium thymicola</name>
    <dbReference type="NCBI Taxonomy" id="293382"/>
    <lineage>
        <taxon>Eukaryota</taxon>
        <taxon>Fungi</taxon>
        <taxon>Dikarya</taxon>
        <taxon>Ascomycota</taxon>
        <taxon>Pezizomycotina</taxon>
        <taxon>Eurotiomycetes</taxon>
        <taxon>Eurotiomycetidae</taxon>
        <taxon>Eurotiales</taxon>
        <taxon>Aspergillaceae</taxon>
        <taxon>Penicillium</taxon>
    </lineage>
</organism>
<dbReference type="AlphaFoldDB" id="A0AAI9T599"/>
<evidence type="ECO:0000313" key="1">
    <source>
        <dbReference type="EMBL" id="KAJ9481006.1"/>
    </source>
</evidence>
<evidence type="ECO:0000313" key="2">
    <source>
        <dbReference type="Proteomes" id="UP001227192"/>
    </source>
</evidence>
<sequence>MLSELIVVPEPSAFIAIKDNGLSAVEKPVQTITIIDFCRYSTAILDFDKSSNAGSLALSAFNERIPILQPFYLANRLPIPTTIHLNGARMSLRKVYLLKSMLGNGWLTNQRNATTGIALTVEKAAMV</sequence>
<protein>
    <submittedName>
        <fullName evidence="1">Uncharacterized protein</fullName>
    </submittedName>
</protein>
<keyword evidence="2" id="KW-1185">Reference proteome</keyword>
<proteinExistence type="predicted"/>
<comment type="caution">
    <text evidence="1">The sequence shown here is derived from an EMBL/GenBank/DDBJ whole genome shotgun (WGS) entry which is preliminary data.</text>
</comment>
<dbReference type="EMBL" id="LACB01000961">
    <property type="protein sequence ID" value="KAJ9481006.1"/>
    <property type="molecule type" value="Genomic_DNA"/>
</dbReference>
<name>A0AAI9T599_PENTH</name>
<dbReference type="Proteomes" id="UP001227192">
    <property type="component" value="Unassembled WGS sequence"/>
</dbReference>
<gene>
    <name evidence="1" type="ORF">VN97_g12506</name>
</gene>